<dbReference type="PANTHER" id="PTHR37305:SF1">
    <property type="entry name" value="MEMBRANE PROTEIN"/>
    <property type="match status" value="1"/>
</dbReference>
<dbReference type="EMBL" id="JACSQZ010000067">
    <property type="protein sequence ID" value="MBD7916219.1"/>
    <property type="molecule type" value="Genomic_DNA"/>
</dbReference>
<gene>
    <name evidence="2" type="ORF">H9660_13800</name>
</gene>
<feature type="transmembrane region" description="Helical" evidence="1">
    <location>
        <begin position="218"/>
        <end position="245"/>
    </location>
</feature>
<feature type="transmembrane region" description="Helical" evidence="1">
    <location>
        <begin position="265"/>
        <end position="289"/>
    </location>
</feature>
<accession>A0ABR8Q712</accession>
<dbReference type="Proteomes" id="UP000640335">
    <property type="component" value="Unassembled WGS sequence"/>
</dbReference>
<evidence type="ECO:0000313" key="2">
    <source>
        <dbReference type="EMBL" id="MBD7916219.1"/>
    </source>
</evidence>
<feature type="transmembrane region" description="Helical" evidence="1">
    <location>
        <begin position="356"/>
        <end position="375"/>
    </location>
</feature>
<sequence>MIPLIKLEFKKFFKKPKNVVLIILLFVIISIFINLNINLDKNILRNTKLSIDAEIDSLNSALINIENELIKLPDNDKLKNIKNIYKENLYLLETQKSAYEKNDSIQILECQIKLDKNLLIEINNGSVITPKSVEYLNDNISINSILLEKGIRPINENSTMESFNFLKLFLNSPFSLLIIISLIIFSSDIISSESENKTFNLLLTQPISKNKILISKTLSIILINTLLLLSILLINFLFIGFTQGFGDVNYPTRYFINGIIQYIPIWKFTIYLIILFVLLIIFISILSIFTSSISKQSSTSFSIIIILTTTFYLIINNGFFKGISHLIPFTYINLSSALQGYLAINTNNVNINLFNSIIILVIYSLLIFLLNIFIFNKRSNY</sequence>
<organism evidence="2 3">
    <name type="scientific">Clostridium gallinarum</name>
    <dbReference type="NCBI Taxonomy" id="2762246"/>
    <lineage>
        <taxon>Bacteria</taxon>
        <taxon>Bacillati</taxon>
        <taxon>Bacillota</taxon>
        <taxon>Clostridia</taxon>
        <taxon>Eubacteriales</taxon>
        <taxon>Clostridiaceae</taxon>
        <taxon>Clostridium</taxon>
    </lineage>
</organism>
<dbReference type="PANTHER" id="PTHR37305">
    <property type="entry name" value="INTEGRAL MEMBRANE PROTEIN-RELATED"/>
    <property type="match status" value="1"/>
</dbReference>
<keyword evidence="1" id="KW-0472">Membrane</keyword>
<protein>
    <submittedName>
        <fullName evidence="2">ABC transporter permease subunit</fullName>
    </submittedName>
</protein>
<feature type="transmembrane region" description="Helical" evidence="1">
    <location>
        <begin position="301"/>
        <end position="320"/>
    </location>
</feature>
<feature type="transmembrane region" description="Helical" evidence="1">
    <location>
        <begin position="20"/>
        <end position="39"/>
    </location>
</feature>
<evidence type="ECO:0000256" key="1">
    <source>
        <dbReference type="SAM" id="Phobius"/>
    </source>
</evidence>
<proteinExistence type="predicted"/>
<name>A0ABR8Q712_9CLOT</name>
<feature type="transmembrane region" description="Helical" evidence="1">
    <location>
        <begin position="168"/>
        <end position="190"/>
    </location>
</feature>
<dbReference type="Pfam" id="PF12679">
    <property type="entry name" value="ABC2_membrane_2"/>
    <property type="match status" value="1"/>
</dbReference>
<keyword evidence="3" id="KW-1185">Reference proteome</keyword>
<keyword evidence="1" id="KW-0812">Transmembrane</keyword>
<comment type="caution">
    <text evidence="2">The sequence shown here is derived from an EMBL/GenBank/DDBJ whole genome shotgun (WGS) entry which is preliminary data.</text>
</comment>
<dbReference type="RefSeq" id="WP_191750964.1">
    <property type="nucleotide sequence ID" value="NZ_JACSQZ010000067.1"/>
</dbReference>
<evidence type="ECO:0000313" key="3">
    <source>
        <dbReference type="Proteomes" id="UP000640335"/>
    </source>
</evidence>
<reference evidence="2 3" key="1">
    <citation type="submission" date="2020-08" db="EMBL/GenBank/DDBJ databases">
        <title>A Genomic Blueprint of the Chicken Gut Microbiome.</title>
        <authorList>
            <person name="Gilroy R."/>
            <person name="Ravi A."/>
            <person name="Getino M."/>
            <person name="Pursley I."/>
            <person name="Horton D.L."/>
            <person name="Alikhan N.-F."/>
            <person name="Baker D."/>
            <person name="Gharbi K."/>
            <person name="Hall N."/>
            <person name="Watson M."/>
            <person name="Adriaenssens E.M."/>
            <person name="Foster-Nyarko E."/>
            <person name="Jarju S."/>
            <person name="Secka A."/>
            <person name="Antonio M."/>
            <person name="Oren A."/>
            <person name="Chaudhuri R."/>
            <person name="La Ragione R.M."/>
            <person name="Hildebrand F."/>
            <person name="Pallen M.J."/>
        </authorList>
    </citation>
    <scope>NUCLEOTIDE SEQUENCE [LARGE SCALE GENOMIC DNA]</scope>
    <source>
        <strain evidence="2 3">Sa3CUN1</strain>
    </source>
</reference>
<keyword evidence="1" id="KW-1133">Transmembrane helix</keyword>
<feature type="transmembrane region" description="Helical" evidence="1">
    <location>
        <begin position="326"/>
        <end position="344"/>
    </location>
</feature>